<dbReference type="InterPro" id="IPR052379">
    <property type="entry name" value="Type_VII_TA_RNase"/>
</dbReference>
<sequence length="149" mass="17178">MYFVDLEKMDQTSTYFNNLLSTYEQATFESNIELFGLERIVHMTIEAIVDIGNMMIDGFIMRDPGSYEDVIDILVDEQVITTEQEDAFKQVIGLRGPLVKDYTAIDHHKLQATLDDSLPVLNQLTTQVYRYLEKEMGPITAFKKRQGED</sequence>
<dbReference type="PANTHER" id="PTHR33397:SF5">
    <property type="entry name" value="RNASE YUTE-RELATED"/>
    <property type="match status" value="1"/>
</dbReference>
<keyword evidence="6" id="KW-1185">Reference proteome</keyword>
<evidence type="ECO:0000256" key="4">
    <source>
        <dbReference type="ARBA" id="ARBA00024207"/>
    </source>
</evidence>
<keyword evidence="2" id="KW-0540">Nuclease</keyword>
<name>A0ABT9VF28_9BACI</name>
<evidence type="ECO:0000256" key="3">
    <source>
        <dbReference type="ARBA" id="ARBA00022801"/>
    </source>
</evidence>
<dbReference type="EMBL" id="JAUSTQ010000005">
    <property type="protein sequence ID" value="MDQ0159512.1"/>
    <property type="molecule type" value="Genomic_DNA"/>
</dbReference>
<accession>A0ABT9VF28</accession>
<dbReference type="Gene3D" id="1.20.120.580">
    <property type="entry name" value="bsu32300-like"/>
    <property type="match status" value="1"/>
</dbReference>
<evidence type="ECO:0000256" key="2">
    <source>
        <dbReference type="ARBA" id="ARBA00022722"/>
    </source>
</evidence>
<dbReference type="Pfam" id="PF01934">
    <property type="entry name" value="HepT-like"/>
    <property type="match status" value="1"/>
</dbReference>
<organism evidence="5 6">
    <name type="scientific">Alkalibacillus salilacus</name>
    <dbReference type="NCBI Taxonomy" id="284582"/>
    <lineage>
        <taxon>Bacteria</taxon>
        <taxon>Bacillati</taxon>
        <taxon>Bacillota</taxon>
        <taxon>Bacilli</taxon>
        <taxon>Bacillales</taxon>
        <taxon>Bacillaceae</taxon>
        <taxon>Alkalibacillus</taxon>
    </lineage>
</organism>
<dbReference type="InterPro" id="IPR008201">
    <property type="entry name" value="HepT-like"/>
</dbReference>
<dbReference type="RefSeq" id="WP_306976044.1">
    <property type="nucleotide sequence ID" value="NZ_JAUSTQ010000005.1"/>
</dbReference>
<dbReference type="PANTHER" id="PTHR33397">
    <property type="entry name" value="UPF0331 PROTEIN YUTE"/>
    <property type="match status" value="1"/>
</dbReference>
<keyword evidence="1" id="KW-1277">Toxin-antitoxin system</keyword>
<evidence type="ECO:0000256" key="1">
    <source>
        <dbReference type="ARBA" id="ARBA00022649"/>
    </source>
</evidence>
<gene>
    <name evidence="5" type="ORF">J2S77_001496</name>
</gene>
<comment type="caution">
    <text evidence="5">The sequence shown here is derived from an EMBL/GenBank/DDBJ whole genome shotgun (WGS) entry which is preliminary data.</text>
</comment>
<evidence type="ECO:0000313" key="5">
    <source>
        <dbReference type="EMBL" id="MDQ0159512.1"/>
    </source>
</evidence>
<proteinExistence type="inferred from homology"/>
<comment type="similarity">
    <text evidence="4">Belongs to the HepT RNase toxin family.</text>
</comment>
<protein>
    <submittedName>
        <fullName evidence="5">Uncharacterized protein YutE (UPF0331/DUF86 family)</fullName>
    </submittedName>
</protein>
<dbReference type="Proteomes" id="UP001224359">
    <property type="component" value="Unassembled WGS sequence"/>
</dbReference>
<reference evidence="5 6" key="1">
    <citation type="submission" date="2023-07" db="EMBL/GenBank/DDBJ databases">
        <title>Genomic Encyclopedia of Type Strains, Phase IV (KMG-IV): sequencing the most valuable type-strain genomes for metagenomic binning, comparative biology and taxonomic classification.</title>
        <authorList>
            <person name="Goeker M."/>
        </authorList>
    </citation>
    <scope>NUCLEOTIDE SEQUENCE [LARGE SCALE GENOMIC DNA]</scope>
    <source>
        <strain evidence="5 6">DSM 16460</strain>
    </source>
</reference>
<evidence type="ECO:0000313" key="6">
    <source>
        <dbReference type="Proteomes" id="UP001224359"/>
    </source>
</evidence>
<dbReference type="InterPro" id="IPR037038">
    <property type="entry name" value="HepT-like_sf"/>
</dbReference>
<keyword evidence="3" id="KW-0378">Hydrolase</keyword>